<dbReference type="AlphaFoldDB" id="A0A926DNA3"/>
<dbReference type="Pfam" id="PF12833">
    <property type="entry name" value="HTH_18"/>
    <property type="match status" value="1"/>
</dbReference>
<evidence type="ECO:0000313" key="6">
    <source>
        <dbReference type="Proteomes" id="UP000611762"/>
    </source>
</evidence>
<dbReference type="SMART" id="SM00342">
    <property type="entry name" value="HTH_ARAC"/>
    <property type="match status" value="1"/>
</dbReference>
<reference evidence="5" key="1">
    <citation type="submission" date="2020-08" db="EMBL/GenBank/DDBJ databases">
        <title>Genome public.</title>
        <authorList>
            <person name="Liu C."/>
            <person name="Sun Q."/>
        </authorList>
    </citation>
    <scope>NUCLEOTIDE SEQUENCE</scope>
    <source>
        <strain evidence="5">H8</strain>
    </source>
</reference>
<evidence type="ECO:0000313" key="5">
    <source>
        <dbReference type="EMBL" id="MBC8540270.1"/>
    </source>
</evidence>
<dbReference type="PROSITE" id="PS00041">
    <property type="entry name" value="HTH_ARAC_FAMILY_1"/>
    <property type="match status" value="1"/>
</dbReference>
<dbReference type="InterPro" id="IPR009057">
    <property type="entry name" value="Homeodomain-like_sf"/>
</dbReference>
<dbReference type="PROSITE" id="PS01124">
    <property type="entry name" value="HTH_ARAC_FAMILY_2"/>
    <property type="match status" value="1"/>
</dbReference>
<name>A0A926DNA3_9FIRM</name>
<dbReference type="InterPro" id="IPR020449">
    <property type="entry name" value="Tscrpt_reg_AraC-type_HTH"/>
</dbReference>
<dbReference type="InterPro" id="IPR018060">
    <property type="entry name" value="HTH_AraC"/>
</dbReference>
<dbReference type="PRINTS" id="PR00032">
    <property type="entry name" value="HTHARAC"/>
</dbReference>
<evidence type="ECO:0000256" key="2">
    <source>
        <dbReference type="ARBA" id="ARBA00023125"/>
    </source>
</evidence>
<evidence type="ECO:0000256" key="1">
    <source>
        <dbReference type="ARBA" id="ARBA00023015"/>
    </source>
</evidence>
<keyword evidence="3" id="KW-0804">Transcription</keyword>
<comment type="caution">
    <text evidence="5">The sequence shown here is derived from an EMBL/GenBank/DDBJ whole genome shotgun (WGS) entry which is preliminary data.</text>
</comment>
<keyword evidence="2" id="KW-0238">DNA-binding</keyword>
<protein>
    <submittedName>
        <fullName evidence="5">Helix-turn-helix transcriptional regulator</fullName>
    </submittedName>
</protein>
<dbReference type="PANTHER" id="PTHR43280">
    <property type="entry name" value="ARAC-FAMILY TRANSCRIPTIONAL REGULATOR"/>
    <property type="match status" value="1"/>
</dbReference>
<dbReference type="GO" id="GO:0003700">
    <property type="term" value="F:DNA-binding transcription factor activity"/>
    <property type="evidence" value="ECO:0007669"/>
    <property type="project" value="InterPro"/>
</dbReference>
<dbReference type="Gene3D" id="1.10.10.60">
    <property type="entry name" value="Homeodomain-like"/>
    <property type="match status" value="2"/>
</dbReference>
<sequence length="257" mass="29652">MKITQIKTLWPENEDFRLERLDTGEQYIFIHMLTTAALSSDNGISVCPAGSCICYEPHSYQFLAAHGKQGLVHDWAHITGNFHKIALQYGFQFNKIYQMSEGSFITEIMQAAELEVLHSRPHAEDICTMKMTELVIKMMREIENEKAEIIMPEMRSAMLEVRAKIHMDYSRGWKVDEMAKLAHMSPSRFYSLYKAVFGVTPKADLQVIRLEHAKVLLAEGRRSVREIAELVGYENEYYFIRAFKSLTGKTPGKYTRI</sequence>
<evidence type="ECO:0000259" key="4">
    <source>
        <dbReference type="PROSITE" id="PS01124"/>
    </source>
</evidence>
<evidence type="ECO:0000256" key="3">
    <source>
        <dbReference type="ARBA" id="ARBA00023163"/>
    </source>
</evidence>
<accession>A0A926DNA3</accession>
<gene>
    <name evidence="5" type="ORF">H8698_04695</name>
</gene>
<dbReference type="EMBL" id="JACRSU010000001">
    <property type="protein sequence ID" value="MBC8540270.1"/>
    <property type="molecule type" value="Genomic_DNA"/>
</dbReference>
<dbReference type="RefSeq" id="WP_249311365.1">
    <property type="nucleotide sequence ID" value="NZ_JACRSU010000001.1"/>
</dbReference>
<keyword evidence="1" id="KW-0805">Transcription regulation</keyword>
<dbReference type="GO" id="GO:0043565">
    <property type="term" value="F:sequence-specific DNA binding"/>
    <property type="evidence" value="ECO:0007669"/>
    <property type="project" value="InterPro"/>
</dbReference>
<keyword evidence="6" id="KW-1185">Reference proteome</keyword>
<feature type="domain" description="HTH araC/xylS-type" evidence="4">
    <location>
        <begin position="159"/>
        <end position="257"/>
    </location>
</feature>
<dbReference type="InterPro" id="IPR018062">
    <property type="entry name" value="HTH_AraC-typ_CS"/>
</dbReference>
<proteinExistence type="predicted"/>
<dbReference type="Proteomes" id="UP000611762">
    <property type="component" value="Unassembled WGS sequence"/>
</dbReference>
<dbReference type="PANTHER" id="PTHR43280:SF2">
    <property type="entry name" value="HTH-TYPE TRANSCRIPTIONAL REGULATOR EXSA"/>
    <property type="match status" value="1"/>
</dbReference>
<dbReference type="SUPFAM" id="SSF46689">
    <property type="entry name" value="Homeodomain-like"/>
    <property type="match status" value="2"/>
</dbReference>
<organism evidence="5 6">
    <name type="scientific">Congzhengia minquanensis</name>
    <dbReference type="NCBI Taxonomy" id="2763657"/>
    <lineage>
        <taxon>Bacteria</taxon>
        <taxon>Bacillati</taxon>
        <taxon>Bacillota</taxon>
        <taxon>Clostridia</taxon>
        <taxon>Eubacteriales</taxon>
        <taxon>Oscillospiraceae</taxon>
        <taxon>Congzhengia</taxon>
    </lineage>
</organism>